<dbReference type="Proteomes" id="UP000631114">
    <property type="component" value="Unassembled WGS sequence"/>
</dbReference>
<dbReference type="AlphaFoldDB" id="A0A835I5H1"/>
<comment type="caution">
    <text evidence="1">The sequence shown here is derived from an EMBL/GenBank/DDBJ whole genome shotgun (WGS) entry which is preliminary data.</text>
</comment>
<keyword evidence="2" id="KW-1185">Reference proteome</keyword>
<proteinExistence type="predicted"/>
<sequence length="71" mass="7693">MEPNLENSKPKIIIRPSVAYDIASIAALYLHSRAKDLLALAYVAASSMTVVVAVEEAVKQEAAKELRSLHS</sequence>
<evidence type="ECO:0000313" key="1">
    <source>
        <dbReference type="EMBL" id="KAF9611626.1"/>
    </source>
</evidence>
<dbReference type="EMBL" id="JADFTS010000004">
    <property type="protein sequence ID" value="KAF9611626.1"/>
    <property type="molecule type" value="Genomic_DNA"/>
</dbReference>
<protein>
    <submittedName>
        <fullName evidence="1">Uncharacterized protein</fullName>
    </submittedName>
</protein>
<organism evidence="1 2">
    <name type="scientific">Coptis chinensis</name>
    <dbReference type="NCBI Taxonomy" id="261450"/>
    <lineage>
        <taxon>Eukaryota</taxon>
        <taxon>Viridiplantae</taxon>
        <taxon>Streptophyta</taxon>
        <taxon>Embryophyta</taxon>
        <taxon>Tracheophyta</taxon>
        <taxon>Spermatophyta</taxon>
        <taxon>Magnoliopsida</taxon>
        <taxon>Ranunculales</taxon>
        <taxon>Ranunculaceae</taxon>
        <taxon>Coptidoideae</taxon>
        <taxon>Coptis</taxon>
    </lineage>
</organism>
<accession>A0A835I5H1</accession>
<gene>
    <name evidence="1" type="ORF">IFM89_034084</name>
</gene>
<name>A0A835I5H1_9MAGN</name>
<evidence type="ECO:0000313" key="2">
    <source>
        <dbReference type="Proteomes" id="UP000631114"/>
    </source>
</evidence>
<reference evidence="1 2" key="1">
    <citation type="submission" date="2020-10" db="EMBL/GenBank/DDBJ databases">
        <title>The Coptis chinensis genome and diversification of protoberbering-type alkaloids.</title>
        <authorList>
            <person name="Wang B."/>
            <person name="Shu S."/>
            <person name="Song C."/>
            <person name="Liu Y."/>
        </authorList>
    </citation>
    <scope>NUCLEOTIDE SEQUENCE [LARGE SCALE GENOMIC DNA]</scope>
    <source>
        <strain evidence="1">HL-2020</strain>
        <tissue evidence="1">Leaf</tissue>
    </source>
</reference>